<accession>A0A7W7KFL4</accession>
<evidence type="ECO:0000313" key="2">
    <source>
        <dbReference type="Proteomes" id="UP000566995"/>
    </source>
</evidence>
<dbReference type="Proteomes" id="UP000566995">
    <property type="component" value="Unassembled WGS sequence"/>
</dbReference>
<dbReference type="EMBL" id="JACHLI010000001">
    <property type="protein sequence ID" value="MBB4861429.1"/>
    <property type="molecule type" value="Genomic_DNA"/>
</dbReference>
<comment type="caution">
    <text evidence="1">The sequence shown here is derived from an EMBL/GenBank/DDBJ whole genome shotgun (WGS) entry which is preliminary data.</text>
</comment>
<name>A0A7W7KFL4_PSENT</name>
<sequence length="101" mass="11076">MSTIQEQLAHAANQLRENLLYIYALGNNPLERVDGGRSIEYPGKNIQGRVSLEDGGVQFLEGRQVIYDSRNPSACIDPERAADVGVQLGIESAKLYGSLTR</sequence>
<reference evidence="1 2" key="1">
    <citation type="submission" date="2020-08" db="EMBL/GenBank/DDBJ databases">
        <title>Functional genomics of gut bacteria from endangered species of beetles.</title>
        <authorList>
            <person name="Carlos-Shanley C."/>
        </authorList>
    </citation>
    <scope>NUCLEOTIDE SEQUENCE [LARGE SCALE GENOMIC DNA]</scope>
    <source>
        <strain evidence="1 2">S00179</strain>
    </source>
</reference>
<evidence type="ECO:0000313" key="1">
    <source>
        <dbReference type="EMBL" id="MBB4861429.1"/>
    </source>
</evidence>
<dbReference type="RefSeq" id="WP_184585696.1">
    <property type="nucleotide sequence ID" value="NZ_JACHLI010000001.1"/>
</dbReference>
<proteinExistence type="predicted"/>
<gene>
    <name evidence="1" type="ORF">HNP46_000240</name>
</gene>
<dbReference type="AlphaFoldDB" id="A0A7W7KFL4"/>
<organism evidence="1 2">
    <name type="scientific">Pseudomonas nitroreducens</name>
    <dbReference type="NCBI Taxonomy" id="46680"/>
    <lineage>
        <taxon>Bacteria</taxon>
        <taxon>Pseudomonadati</taxon>
        <taxon>Pseudomonadota</taxon>
        <taxon>Gammaproteobacteria</taxon>
        <taxon>Pseudomonadales</taxon>
        <taxon>Pseudomonadaceae</taxon>
        <taxon>Pseudomonas</taxon>
    </lineage>
</organism>
<protein>
    <submittedName>
        <fullName evidence="1">Uncharacterized protein</fullName>
    </submittedName>
</protein>